<dbReference type="AlphaFoldDB" id="A0A918BIC8"/>
<evidence type="ECO:0000313" key="2">
    <source>
        <dbReference type="Proteomes" id="UP000656732"/>
    </source>
</evidence>
<protein>
    <submittedName>
        <fullName evidence="1">Uncharacterized protein</fullName>
    </submittedName>
</protein>
<gene>
    <name evidence="1" type="ORF">GCM10010280_16850</name>
</gene>
<evidence type="ECO:0000313" key="1">
    <source>
        <dbReference type="EMBL" id="GGQ71339.1"/>
    </source>
</evidence>
<reference evidence="1" key="2">
    <citation type="submission" date="2020-09" db="EMBL/GenBank/DDBJ databases">
        <authorList>
            <person name="Sun Q."/>
            <person name="Ohkuma M."/>
        </authorList>
    </citation>
    <scope>NUCLEOTIDE SEQUENCE</scope>
    <source>
        <strain evidence="1">JCM 4403</strain>
    </source>
</reference>
<sequence length="118" mass="12650">MAGLWSVLKCGSDTRSCGVLRMCGRAPVRALFSGRRGSGSMGGAWVGPLYWIQWAGGHRRLHPRGRRNGPGGVHRLPDCATAERCAEPVRSVFEVGLTAPIWPKNDAALSGVSALLPW</sequence>
<dbReference type="Proteomes" id="UP000656732">
    <property type="component" value="Unassembled WGS sequence"/>
</dbReference>
<keyword evidence="2" id="KW-1185">Reference proteome</keyword>
<accession>A0A918BIC8</accession>
<dbReference type="EMBL" id="BMTU01000003">
    <property type="protein sequence ID" value="GGQ71339.1"/>
    <property type="molecule type" value="Genomic_DNA"/>
</dbReference>
<name>A0A918BIC8_9ACTN</name>
<proteinExistence type="predicted"/>
<comment type="caution">
    <text evidence="1">The sequence shown here is derived from an EMBL/GenBank/DDBJ whole genome shotgun (WGS) entry which is preliminary data.</text>
</comment>
<organism evidence="1 2">
    <name type="scientific">Streptomyces pilosus</name>
    <dbReference type="NCBI Taxonomy" id="28893"/>
    <lineage>
        <taxon>Bacteria</taxon>
        <taxon>Bacillati</taxon>
        <taxon>Actinomycetota</taxon>
        <taxon>Actinomycetes</taxon>
        <taxon>Kitasatosporales</taxon>
        <taxon>Streptomycetaceae</taxon>
        <taxon>Streptomyces</taxon>
    </lineage>
</organism>
<reference evidence="1" key="1">
    <citation type="journal article" date="2014" name="Int. J. Syst. Evol. Microbiol.">
        <title>Complete genome sequence of Corynebacterium casei LMG S-19264T (=DSM 44701T), isolated from a smear-ripened cheese.</title>
        <authorList>
            <consortium name="US DOE Joint Genome Institute (JGI-PGF)"/>
            <person name="Walter F."/>
            <person name="Albersmeier A."/>
            <person name="Kalinowski J."/>
            <person name="Ruckert C."/>
        </authorList>
    </citation>
    <scope>NUCLEOTIDE SEQUENCE</scope>
    <source>
        <strain evidence="1">JCM 4403</strain>
    </source>
</reference>